<feature type="transmembrane region" description="Helical" evidence="8">
    <location>
        <begin position="108"/>
        <end position="125"/>
    </location>
</feature>
<feature type="transmembrane region" description="Helical" evidence="8">
    <location>
        <begin position="156"/>
        <end position="171"/>
    </location>
</feature>
<feature type="transmembrane region" description="Helical" evidence="8">
    <location>
        <begin position="39"/>
        <end position="56"/>
    </location>
</feature>
<organism evidence="10 11">
    <name type="scientific">Halalkalibacter akibai (strain ATCC 43226 / DSM 21942 / CIP 109018 / JCM 9157 / 1139)</name>
    <name type="common">Bacillus akibai</name>
    <dbReference type="NCBI Taxonomy" id="1236973"/>
    <lineage>
        <taxon>Bacteria</taxon>
        <taxon>Bacillati</taxon>
        <taxon>Bacillota</taxon>
        <taxon>Bacilli</taxon>
        <taxon>Bacillales</taxon>
        <taxon>Bacillaceae</taxon>
        <taxon>Halalkalibacter</taxon>
    </lineage>
</organism>
<comment type="similarity">
    <text evidence="2">Belongs to the EamA transporter family.</text>
</comment>
<keyword evidence="7 8" id="KW-0472">Membrane</keyword>
<dbReference type="Proteomes" id="UP000018896">
    <property type="component" value="Unassembled WGS sequence"/>
</dbReference>
<dbReference type="InterPro" id="IPR000620">
    <property type="entry name" value="EamA_dom"/>
</dbReference>
<accession>W4R090</accession>
<name>W4R090_HALA3</name>
<dbReference type="EMBL" id="BAUV01000087">
    <property type="protein sequence ID" value="GAE37572.1"/>
    <property type="molecule type" value="Genomic_DNA"/>
</dbReference>
<evidence type="ECO:0000256" key="5">
    <source>
        <dbReference type="ARBA" id="ARBA00022692"/>
    </source>
</evidence>
<dbReference type="InterPro" id="IPR004626">
    <property type="entry name" value="RarD"/>
</dbReference>
<evidence type="ECO:0000256" key="7">
    <source>
        <dbReference type="ARBA" id="ARBA00023136"/>
    </source>
</evidence>
<gene>
    <name evidence="10" type="ORF">JCM9157_4883</name>
</gene>
<feature type="domain" description="EamA" evidence="9">
    <location>
        <begin position="8"/>
        <end position="148"/>
    </location>
</feature>
<dbReference type="OrthoDB" id="369870at2"/>
<dbReference type="AlphaFoldDB" id="W4R090"/>
<feature type="transmembrane region" description="Helical" evidence="8">
    <location>
        <begin position="132"/>
        <end position="150"/>
    </location>
</feature>
<dbReference type="PANTHER" id="PTHR22911">
    <property type="entry name" value="ACYL-MALONYL CONDENSING ENZYME-RELATED"/>
    <property type="match status" value="1"/>
</dbReference>
<evidence type="ECO:0000256" key="1">
    <source>
        <dbReference type="ARBA" id="ARBA00004651"/>
    </source>
</evidence>
<feature type="transmembrane region" description="Helical" evidence="8">
    <location>
        <begin position="247"/>
        <end position="267"/>
    </location>
</feature>
<comment type="subcellular location">
    <subcellularLocation>
        <location evidence="1">Cell membrane</location>
        <topology evidence="1">Multi-pass membrane protein</topology>
    </subcellularLocation>
</comment>
<dbReference type="SUPFAM" id="SSF103481">
    <property type="entry name" value="Multidrug resistance efflux transporter EmrE"/>
    <property type="match status" value="2"/>
</dbReference>
<keyword evidence="6 8" id="KW-1133">Transmembrane helix</keyword>
<proteinExistence type="inferred from homology"/>
<evidence type="ECO:0000256" key="4">
    <source>
        <dbReference type="ARBA" id="ARBA00022475"/>
    </source>
</evidence>
<dbReference type="PANTHER" id="PTHR22911:SF137">
    <property type="entry name" value="SOLUTE CARRIER FAMILY 35 MEMBER G2-RELATED"/>
    <property type="match status" value="1"/>
</dbReference>
<comment type="caution">
    <text evidence="10">The sequence shown here is derived from an EMBL/GenBank/DDBJ whole genome shotgun (WGS) entry which is preliminary data.</text>
</comment>
<dbReference type="STRING" id="1236973.JCM9157_4883"/>
<evidence type="ECO:0000256" key="2">
    <source>
        <dbReference type="ARBA" id="ARBA00007362"/>
    </source>
</evidence>
<feature type="transmembrane region" description="Helical" evidence="8">
    <location>
        <begin position="178"/>
        <end position="200"/>
    </location>
</feature>
<evidence type="ECO:0000313" key="10">
    <source>
        <dbReference type="EMBL" id="GAE37572.1"/>
    </source>
</evidence>
<dbReference type="eggNOG" id="COG2962">
    <property type="taxonomic scope" value="Bacteria"/>
</dbReference>
<feature type="transmembrane region" description="Helical" evidence="8">
    <location>
        <begin position="77"/>
        <end position="96"/>
    </location>
</feature>
<evidence type="ECO:0000313" key="11">
    <source>
        <dbReference type="Proteomes" id="UP000018896"/>
    </source>
</evidence>
<feature type="transmembrane region" description="Helical" evidence="8">
    <location>
        <begin position="220"/>
        <end position="240"/>
    </location>
</feature>
<protein>
    <recommendedName>
        <fullName evidence="9">EamA domain-containing protein</fullName>
    </recommendedName>
</protein>
<dbReference type="GO" id="GO:0005886">
    <property type="term" value="C:plasma membrane"/>
    <property type="evidence" value="ECO:0007669"/>
    <property type="project" value="UniProtKB-SubCell"/>
</dbReference>
<feature type="transmembrane region" description="Helical" evidence="8">
    <location>
        <begin position="273"/>
        <end position="292"/>
    </location>
</feature>
<feature type="transmembrane region" description="Helical" evidence="8">
    <location>
        <begin position="7"/>
        <end position="27"/>
    </location>
</feature>
<keyword evidence="5 8" id="KW-0812">Transmembrane</keyword>
<keyword evidence="3" id="KW-0813">Transport</keyword>
<dbReference type="NCBIfam" id="TIGR00688">
    <property type="entry name" value="rarD"/>
    <property type="match status" value="1"/>
</dbReference>
<keyword evidence="4" id="KW-1003">Cell membrane</keyword>
<evidence type="ECO:0000256" key="8">
    <source>
        <dbReference type="SAM" id="Phobius"/>
    </source>
</evidence>
<sequence>MQQSDHQVGIVAATCAYLLWGVLPLYWKLLDSVSPGEVLAHRVIWSLVFMIGILAIRKQLLPAWTEFKFIFSHFRSAIGIILASCFISINWFIFIWAVNSDRVIEASLGYYMNPLINVLLGVLFLKETLSRWQVVSFILAFCGVAIITMYYGVVPWTALMLGISFGLYGLIKKLVNAGAMVGLTVETMLVTPFAFIYLYWIHHQPAFSSSFSLTQLETTFLLIGAGAATAIPLLLFAIGARRISLSLIGFLQYIAPTIMLLLGIFLFKEAFSVIQFLAFLMIWVGLIIFTTSKTETFQKLFKPKVQQKQKNVV</sequence>
<evidence type="ECO:0000256" key="3">
    <source>
        <dbReference type="ARBA" id="ARBA00022448"/>
    </source>
</evidence>
<dbReference type="Pfam" id="PF00892">
    <property type="entry name" value="EamA"/>
    <property type="match status" value="1"/>
</dbReference>
<dbReference type="InterPro" id="IPR037185">
    <property type="entry name" value="EmrE-like"/>
</dbReference>
<keyword evidence="11" id="KW-1185">Reference proteome</keyword>
<dbReference type="RefSeq" id="WP_035668513.1">
    <property type="nucleotide sequence ID" value="NZ_BAUV01000087.1"/>
</dbReference>
<evidence type="ECO:0000256" key="6">
    <source>
        <dbReference type="ARBA" id="ARBA00022989"/>
    </source>
</evidence>
<evidence type="ECO:0000259" key="9">
    <source>
        <dbReference type="Pfam" id="PF00892"/>
    </source>
</evidence>
<reference evidence="10 11" key="1">
    <citation type="journal article" date="2014" name="Genome Announc.">
        <title>Draft Genome Sequences of Three Alkaliphilic Bacillus Strains, Bacillus wakoensis JCM 9140T, Bacillus akibai JCM 9157T, and Bacillus hemicellulosilyticus JCM 9152T.</title>
        <authorList>
            <person name="Yuki M."/>
            <person name="Oshima K."/>
            <person name="Suda W."/>
            <person name="Oshida Y."/>
            <person name="Kitamura K."/>
            <person name="Iida T."/>
            <person name="Hattori M."/>
            <person name="Ohkuma M."/>
        </authorList>
    </citation>
    <scope>NUCLEOTIDE SEQUENCE [LARGE SCALE GENOMIC DNA]</scope>
    <source>
        <strain evidence="10 11">JCM 9157</strain>
    </source>
</reference>